<feature type="compositionally biased region" description="Basic and acidic residues" evidence="1">
    <location>
        <begin position="12"/>
        <end position="22"/>
    </location>
</feature>
<keyword evidence="3" id="KW-1185">Reference proteome</keyword>
<dbReference type="InParanoid" id="F4WPY6"/>
<dbReference type="Proteomes" id="UP000007755">
    <property type="component" value="Unassembled WGS sequence"/>
</dbReference>
<feature type="region of interest" description="Disordered" evidence="1">
    <location>
        <begin position="34"/>
        <end position="113"/>
    </location>
</feature>
<dbReference type="EMBL" id="GL888258">
    <property type="protein sequence ID" value="EGI63737.1"/>
    <property type="molecule type" value="Genomic_DNA"/>
</dbReference>
<evidence type="ECO:0000313" key="2">
    <source>
        <dbReference type="EMBL" id="EGI63737.1"/>
    </source>
</evidence>
<sequence length="166" mass="17869">MEAETSTASAERLQRAIESTQERILERPAVTFNVHYTRRHRGNARKHNRASGDSEPKEVDSPVQDTMPQSVITEEKNPMISGGASALNDDPGRGAAGAESLEADDGEPPNQRDFVPAKILNILIGEDTTEGVAGPFGLGRVDRGPNLLGFEQAGIEFKSDSDNSLN</sequence>
<proteinExistence type="predicted"/>
<feature type="region of interest" description="Disordered" evidence="1">
    <location>
        <begin position="1"/>
        <end position="22"/>
    </location>
</feature>
<accession>F4WPY6</accession>
<organism evidence="3">
    <name type="scientific">Acromyrmex echinatior</name>
    <name type="common">Panamanian leafcutter ant</name>
    <name type="synonym">Acromyrmex octospinosus echinatior</name>
    <dbReference type="NCBI Taxonomy" id="103372"/>
    <lineage>
        <taxon>Eukaryota</taxon>
        <taxon>Metazoa</taxon>
        <taxon>Ecdysozoa</taxon>
        <taxon>Arthropoda</taxon>
        <taxon>Hexapoda</taxon>
        <taxon>Insecta</taxon>
        <taxon>Pterygota</taxon>
        <taxon>Neoptera</taxon>
        <taxon>Endopterygota</taxon>
        <taxon>Hymenoptera</taxon>
        <taxon>Apocrita</taxon>
        <taxon>Aculeata</taxon>
        <taxon>Formicoidea</taxon>
        <taxon>Formicidae</taxon>
        <taxon>Myrmicinae</taxon>
        <taxon>Acromyrmex</taxon>
    </lineage>
</organism>
<reference evidence="2" key="1">
    <citation type="submission" date="2011-02" db="EMBL/GenBank/DDBJ databases">
        <title>The genome of the leaf-cutting ant Acromyrmex echinatior suggests key adaptations to social evolution and fungus farming.</title>
        <authorList>
            <person name="Nygaard S."/>
            <person name="Zhang G."/>
        </authorList>
    </citation>
    <scope>NUCLEOTIDE SEQUENCE</scope>
</reference>
<evidence type="ECO:0000313" key="3">
    <source>
        <dbReference type="Proteomes" id="UP000007755"/>
    </source>
</evidence>
<dbReference type="AlphaFoldDB" id="F4WPY6"/>
<feature type="compositionally biased region" description="Polar residues" evidence="1">
    <location>
        <begin position="63"/>
        <end position="72"/>
    </location>
</feature>
<evidence type="ECO:0000256" key="1">
    <source>
        <dbReference type="SAM" id="MobiDB-lite"/>
    </source>
</evidence>
<feature type="compositionally biased region" description="Basic and acidic residues" evidence="1">
    <location>
        <begin position="50"/>
        <end position="60"/>
    </location>
</feature>
<gene>
    <name evidence="2" type="ORF">G5I_07865</name>
</gene>
<feature type="compositionally biased region" description="Basic residues" evidence="1">
    <location>
        <begin position="36"/>
        <end position="49"/>
    </location>
</feature>
<name>F4WPY6_ACREC</name>
<protein>
    <submittedName>
        <fullName evidence="2">Uncharacterized protein</fullName>
    </submittedName>
</protein>